<feature type="repeat" description="WD" evidence="1">
    <location>
        <begin position="37"/>
        <end position="78"/>
    </location>
</feature>
<dbReference type="PANTHER" id="PTHR19879:SF9">
    <property type="entry name" value="TRANSCRIPTION INITIATION FACTOR TFIID SUBUNIT 5"/>
    <property type="match status" value="1"/>
</dbReference>
<dbReference type="SMART" id="SM00320">
    <property type="entry name" value="WD40"/>
    <property type="match status" value="6"/>
</dbReference>
<dbReference type="AlphaFoldDB" id="M3AC57"/>
<dbReference type="RefSeq" id="WP_008617060.1">
    <property type="nucleotide sequence ID" value="NZ_AONQ01000023.1"/>
</dbReference>
<keyword evidence="1" id="KW-0853">WD repeat</keyword>
<evidence type="ECO:0000259" key="2">
    <source>
        <dbReference type="Pfam" id="PF00656"/>
    </source>
</evidence>
<dbReference type="OrthoDB" id="235631at2"/>
<evidence type="ECO:0000259" key="3">
    <source>
        <dbReference type="Pfam" id="PF12894"/>
    </source>
</evidence>
<dbReference type="eggNOG" id="COG4249">
    <property type="taxonomic scope" value="Bacteria"/>
</dbReference>
<dbReference type="PROSITE" id="PS50082">
    <property type="entry name" value="WD_REPEATS_2"/>
    <property type="match status" value="2"/>
</dbReference>
<evidence type="ECO:0000313" key="5">
    <source>
        <dbReference type="Proteomes" id="UP000011744"/>
    </source>
</evidence>
<dbReference type="SUPFAM" id="SSF52129">
    <property type="entry name" value="Caspase-like"/>
    <property type="match status" value="1"/>
</dbReference>
<dbReference type="Pfam" id="PF12894">
    <property type="entry name" value="ANAPC4_WD40"/>
    <property type="match status" value="1"/>
</dbReference>
<reference evidence="4 5" key="1">
    <citation type="journal article" date="2014" name="Genome Announc.">
        <title>Draft Genome Sequence of Magnetospirillum sp. Strain SO-1, a Freshwater Magnetotactic Bacterium Isolated from the Ol'khovka River, Russia.</title>
        <authorList>
            <person name="Grouzdev D.S."/>
            <person name="Dziuba M.V."/>
            <person name="Sukhacheva M.S."/>
            <person name="Mardanov A.V."/>
            <person name="Beletskiy A.V."/>
            <person name="Kuznetsov B.B."/>
            <person name="Skryabin K.G."/>
        </authorList>
    </citation>
    <scope>NUCLEOTIDE SEQUENCE [LARGE SCALE GENOMIC DNA]</scope>
    <source>
        <strain evidence="4 5">SO-1</strain>
    </source>
</reference>
<name>M3AC57_9PROT</name>
<dbReference type="InterPro" id="IPR001680">
    <property type="entry name" value="WD40_rpt"/>
</dbReference>
<dbReference type="InterPro" id="IPR029030">
    <property type="entry name" value="Caspase-like_dom_sf"/>
</dbReference>
<dbReference type="EMBL" id="AONQ01000023">
    <property type="protein sequence ID" value="EME70074.1"/>
    <property type="molecule type" value="Genomic_DNA"/>
</dbReference>
<dbReference type="PANTHER" id="PTHR19879">
    <property type="entry name" value="TRANSCRIPTION INITIATION FACTOR TFIID"/>
    <property type="match status" value="1"/>
</dbReference>
<dbReference type="GO" id="GO:0006508">
    <property type="term" value="P:proteolysis"/>
    <property type="evidence" value="ECO:0007669"/>
    <property type="project" value="InterPro"/>
</dbReference>
<dbReference type="GO" id="GO:0004197">
    <property type="term" value="F:cysteine-type endopeptidase activity"/>
    <property type="evidence" value="ECO:0007669"/>
    <property type="project" value="InterPro"/>
</dbReference>
<dbReference type="Pfam" id="PF00656">
    <property type="entry name" value="Peptidase_C14"/>
    <property type="match status" value="1"/>
</dbReference>
<evidence type="ECO:0000313" key="4">
    <source>
        <dbReference type="EMBL" id="EME70074.1"/>
    </source>
</evidence>
<protein>
    <submittedName>
        <fullName evidence="4">Peptidase C14, caspase catalytic subunit p20</fullName>
    </submittedName>
</protein>
<comment type="caution">
    <text evidence="4">The sequence shown here is derived from an EMBL/GenBank/DDBJ whole genome shotgun (WGS) entry which is preliminary data.</text>
</comment>
<gene>
    <name evidence="4" type="ORF">H261_10344</name>
</gene>
<proteinExistence type="predicted"/>
<dbReference type="SUPFAM" id="SSF82171">
    <property type="entry name" value="DPP6 N-terminal domain-like"/>
    <property type="match status" value="1"/>
</dbReference>
<dbReference type="InterPro" id="IPR011600">
    <property type="entry name" value="Pept_C14_caspase"/>
</dbReference>
<dbReference type="STRING" id="1244869.H261_10344"/>
<dbReference type="PATRIC" id="fig|1244869.3.peg.2095"/>
<dbReference type="PROSITE" id="PS50294">
    <property type="entry name" value="WD_REPEATS_REGION"/>
    <property type="match status" value="1"/>
</dbReference>
<feature type="repeat" description="WD" evidence="1">
    <location>
        <begin position="162"/>
        <end position="203"/>
    </location>
</feature>
<accession>M3AC57</accession>
<dbReference type="Gene3D" id="3.40.50.1460">
    <property type="match status" value="1"/>
</dbReference>
<evidence type="ECO:0000256" key="1">
    <source>
        <dbReference type="PROSITE-ProRule" id="PRU00221"/>
    </source>
</evidence>
<dbReference type="Proteomes" id="UP000011744">
    <property type="component" value="Unassembled WGS sequence"/>
</dbReference>
<dbReference type="InterPro" id="IPR024977">
    <property type="entry name" value="Apc4-like_WD40_dom"/>
</dbReference>
<feature type="domain" description="Peptidase C14 caspase" evidence="2">
    <location>
        <begin position="505"/>
        <end position="739"/>
    </location>
</feature>
<sequence>MVLAIGASANADAQVWRRSTDRNIRTGIARLQLALQIDDRLGAILLLDRSPDGRYLAQISDDRRPRVWDLEAGRQLPPFPPLSSPPRRMMFAHDGSALVVLTESGEVTVWDLATQDLRQRVTSAAGATGVALSPDGTLLAYSAEDGRIVLLRRGRAEPVAVLKGHAAPPAAMAFGPSGQFLVSADRQGDIRVWEANSGTAVRQWRNAEGAVTAVRFAADETEVLTMDPRGLSLWRGPGETPAFRHAVDGAMTSDFDLSKDASAVAMIVDGAVVLVPLDGKGALRRQIPGHKATAVRYDVESRRVFASAEDGLTRVIDIGSGETVVTLVSTGESWAVLDRDGRFDGSQQALQAVKWLSDTLSLPLSSFSESQFEPGLLSKKRLGNIDLLTAGIENFAQGILPPPSSAIEGLNVQPDGSLTFAVAIEDQGGGIDAVRVYHNGKAVVPASMVAAAATPTSRRYDVRIPAVAGRNGIVVAATSSERVLGAAVRDQIEVNLPFRKPTLHVLAVGINRYGAAEYNLDYARPDAEGILKTLQSSTVGLFDNIRLLALFDSQANAAGIETALASLAASDPEDVVVIYFASHGTSDGDSYFLLPADFPYPPSRTRLAESALSFERIRDALLRIPAQRVTLLIDACKSGAAVAAVQEQVSRRALHRLGAAVGLHIISATAKDQLAVELPQLGHGVFSYSLINALSGKADRNPLDGKVTIYELAQFVETEVPKLSTKYAEYRHWPMIFSSGLDFTISTASTK</sequence>
<dbReference type="eggNOG" id="COG2319">
    <property type="taxonomic scope" value="Bacteria"/>
</dbReference>
<organism evidence="4 5">
    <name type="scientific">Paramagnetospirillum caucaseum</name>
    <dbReference type="NCBI Taxonomy" id="1244869"/>
    <lineage>
        <taxon>Bacteria</taxon>
        <taxon>Pseudomonadati</taxon>
        <taxon>Pseudomonadota</taxon>
        <taxon>Alphaproteobacteria</taxon>
        <taxon>Rhodospirillales</taxon>
        <taxon>Magnetospirillaceae</taxon>
        <taxon>Paramagnetospirillum</taxon>
    </lineage>
</organism>
<feature type="domain" description="Anaphase-promoting complex subunit 4-like WD40" evidence="3">
    <location>
        <begin position="131"/>
        <end position="217"/>
    </location>
</feature>
<keyword evidence="5" id="KW-1185">Reference proteome</keyword>
<dbReference type="Gene3D" id="2.130.10.10">
    <property type="entry name" value="YVTN repeat-like/Quinoprotein amine dehydrogenase"/>
    <property type="match status" value="2"/>
</dbReference>
<dbReference type="InterPro" id="IPR015943">
    <property type="entry name" value="WD40/YVTN_repeat-like_dom_sf"/>
</dbReference>